<dbReference type="SUPFAM" id="SSF52540">
    <property type="entry name" value="P-loop containing nucleoside triphosphate hydrolases"/>
    <property type="match status" value="1"/>
</dbReference>
<evidence type="ECO:0008006" key="3">
    <source>
        <dbReference type="Google" id="ProtNLM"/>
    </source>
</evidence>
<protein>
    <recommendedName>
        <fullName evidence="3">Sulfotransferase family protein</fullName>
    </recommendedName>
</protein>
<evidence type="ECO:0000313" key="2">
    <source>
        <dbReference type="Proteomes" id="UP001549047"/>
    </source>
</evidence>
<dbReference type="EMBL" id="JBEPMB010000001">
    <property type="protein sequence ID" value="MET3612859.1"/>
    <property type="molecule type" value="Genomic_DNA"/>
</dbReference>
<dbReference type="RefSeq" id="WP_354555393.1">
    <property type="nucleotide sequence ID" value="NZ_JBEPMB010000001.1"/>
</dbReference>
<accession>A0ABV2IYY8</accession>
<evidence type="ECO:0000313" key="1">
    <source>
        <dbReference type="EMBL" id="MET3612859.1"/>
    </source>
</evidence>
<dbReference type="Gene3D" id="3.40.50.300">
    <property type="entry name" value="P-loop containing nucleotide triphosphate hydrolases"/>
    <property type="match status" value="1"/>
</dbReference>
<dbReference type="Proteomes" id="UP001549047">
    <property type="component" value="Unassembled WGS sequence"/>
</dbReference>
<dbReference type="InterPro" id="IPR027417">
    <property type="entry name" value="P-loop_NTPase"/>
</dbReference>
<keyword evidence="2" id="KW-1185">Reference proteome</keyword>
<proteinExistence type="predicted"/>
<comment type="caution">
    <text evidence="1">The sequence shown here is derived from an EMBL/GenBank/DDBJ whole genome shotgun (WGS) entry which is preliminary data.</text>
</comment>
<reference evidence="1 2" key="1">
    <citation type="submission" date="2024-06" db="EMBL/GenBank/DDBJ databases">
        <title>Genomic Encyclopedia of Type Strains, Phase IV (KMG-IV): sequencing the most valuable type-strain genomes for metagenomic binning, comparative biology and taxonomic classification.</title>
        <authorList>
            <person name="Goeker M."/>
        </authorList>
    </citation>
    <scope>NUCLEOTIDE SEQUENCE [LARGE SCALE GENOMIC DNA]</scope>
    <source>
        <strain evidence="1 2">DSM 29780</strain>
    </source>
</reference>
<organism evidence="1 2">
    <name type="scientific">Rhizobium aquaticum</name>
    <dbReference type="NCBI Taxonomy" id="1549636"/>
    <lineage>
        <taxon>Bacteria</taxon>
        <taxon>Pseudomonadati</taxon>
        <taxon>Pseudomonadota</taxon>
        <taxon>Alphaproteobacteria</taxon>
        <taxon>Hyphomicrobiales</taxon>
        <taxon>Rhizobiaceae</taxon>
        <taxon>Rhizobium/Agrobacterium group</taxon>
        <taxon>Rhizobium</taxon>
    </lineage>
</organism>
<name>A0ABV2IYY8_9HYPH</name>
<gene>
    <name evidence="1" type="ORF">ABID16_001164</name>
</gene>
<sequence length="207" mass="23506">MQAEDVKIILVLASWSSGSTSVAGYLDKCGAYSCPPHVHTVDERTPNAYEPAEYKQVLGLCIDENTLEPTPRFNAFEPFFANWIARQRQKAAEGGHRFIVLKHALQSFMLAAILKIEPDCRIVVASRPFEKIEATRARRNWALSYGEWGARKVYGATYTWLHENNCGYLVVPYERLRNEAHLRDEMLTYLGLAPSPQQRAEADAFLK</sequence>